<dbReference type="InterPro" id="IPR009045">
    <property type="entry name" value="Zn_M74/Hedgehog-like"/>
</dbReference>
<dbReference type="EMBL" id="KY052797">
    <property type="protein sequence ID" value="ASE99822.1"/>
    <property type="molecule type" value="Genomic_DNA"/>
</dbReference>
<sequence>MKLTRNFSLQELTKSDTAIRKGIDNEPNADQIDKLKTLCEKILQPVRDQFGRVKVTSGYRSPELCVAIGSSLTSQHSKAEAVDFECLGVDNAEVADWVYSNCETDQLILEYYTPGEPNSGWIHASYIPFQPRAQYMRAYKEDGKTKYKPITGKAVDLI</sequence>
<name>A0A218MKM6_9VIRU</name>
<dbReference type="Gene3D" id="3.30.1380.10">
    <property type="match status" value="1"/>
</dbReference>
<evidence type="ECO:0000259" key="1">
    <source>
        <dbReference type="Pfam" id="PF08291"/>
    </source>
</evidence>
<reference evidence="2" key="1">
    <citation type="submission" date="2016-10" db="EMBL/GenBank/DDBJ databases">
        <authorList>
            <person name="Varghese N."/>
        </authorList>
    </citation>
    <scope>NUCLEOTIDE SEQUENCE</scope>
</reference>
<feature type="domain" description="Peptidase M15A C-terminal" evidence="1">
    <location>
        <begin position="6"/>
        <end position="110"/>
    </location>
</feature>
<evidence type="ECO:0000313" key="2">
    <source>
        <dbReference type="EMBL" id="ASE99822.1"/>
    </source>
</evidence>
<organism evidence="2">
    <name type="scientific">uncultured virus</name>
    <dbReference type="NCBI Taxonomy" id="340016"/>
    <lineage>
        <taxon>Viruses</taxon>
        <taxon>environmental samples</taxon>
    </lineage>
</organism>
<proteinExistence type="predicted"/>
<dbReference type="Pfam" id="PF08291">
    <property type="entry name" value="Peptidase_M15_3"/>
    <property type="match status" value="1"/>
</dbReference>
<accession>A0A218MKM6</accession>
<reference evidence="2" key="2">
    <citation type="journal article" date="2017" name="Nat. Commun.">
        <title>Single-virus genomics reveals hidden cosmopolitan and abundant viruses.</title>
        <authorList>
            <person name="Martinez-Hernandez F."/>
            <person name="Fornas O."/>
            <person name="Lluesma Gomez M."/>
            <person name="Bolduc B."/>
            <person name="de la Cruz Pena M.J."/>
            <person name="Martinez J.M."/>
            <person name="Anton J."/>
            <person name="Gasol J.M."/>
            <person name="Rosselli R."/>
            <person name="Rodriguez-Valera F."/>
            <person name="Sullivan M.B."/>
            <person name="Acinas S.G."/>
            <person name="Martinez-Garcia M."/>
        </authorList>
    </citation>
    <scope>NUCLEOTIDE SEQUENCE</scope>
</reference>
<protein>
    <submittedName>
        <fullName evidence="2">Putative peptidase M15</fullName>
    </submittedName>
</protein>
<dbReference type="InterPro" id="IPR013230">
    <property type="entry name" value="Peptidase_M15A_C"/>
</dbReference>
<dbReference type="SUPFAM" id="SSF55166">
    <property type="entry name" value="Hedgehog/DD-peptidase"/>
    <property type="match status" value="1"/>
</dbReference>